<keyword evidence="3" id="KW-1185">Reference proteome</keyword>
<sequence length="68" mass="7640">DMEGQVVPEPKIDEDEALDLDPLQVEMQDEDMQEAELEAEAAAKDEPKVENAIPDFHNPFEGQPDPHI</sequence>
<name>A0A392W562_9FABA</name>
<evidence type="ECO:0000313" key="2">
    <source>
        <dbReference type="EMBL" id="MCI94842.1"/>
    </source>
</evidence>
<dbReference type="Proteomes" id="UP000265520">
    <property type="component" value="Unassembled WGS sequence"/>
</dbReference>
<feature type="region of interest" description="Disordered" evidence="1">
    <location>
        <begin position="38"/>
        <end position="68"/>
    </location>
</feature>
<feature type="non-terminal residue" evidence="2">
    <location>
        <position position="1"/>
    </location>
</feature>
<evidence type="ECO:0000313" key="3">
    <source>
        <dbReference type="Proteomes" id="UP000265520"/>
    </source>
</evidence>
<dbReference type="AlphaFoldDB" id="A0A392W562"/>
<protein>
    <submittedName>
        <fullName evidence="2">Uncharacterized protein</fullName>
    </submittedName>
</protein>
<proteinExistence type="predicted"/>
<dbReference type="EMBL" id="LXQA011368039">
    <property type="protein sequence ID" value="MCI94842.1"/>
    <property type="molecule type" value="Genomic_DNA"/>
</dbReference>
<comment type="caution">
    <text evidence="2">The sequence shown here is derived from an EMBL/GenBank/DDBJ whole genome shotgun (WGS) entry which is preliminary data.</text>
</comment>
<reference evidence="2 3" key="1">
    <citation type="journal article" date="2018" name="Front. Plant Sci.">
        <title>Red Clover (Trifolium pratense) and Zigzag Clover (T. medium) - A Picture of Genomic Similarities and Differences.</title>
        <authorList>
            <person name="Dluhosova J."/>
            <person name="Istvanek J."/>
            <person name="Nedelnik J."/>
            <person name="Repkova J."/>
        </authorList>
    </citation>
    <scope>NUCLEOTIDE SEQUENCE [LARGE SCALE GENOMIC DNA]</scope>
    <source>
        <strain evidence="3">cv. 10/8</strain>
        <tissue evidence="2">Leaf</tissue>
    </source>
</reference>
<evidence type="ECO:0000256" key="1">
    <source>
        <dbReference type="SAM" id="MobiDB-lite"/>
    </source>
</evidence>
<accession>A0A392W562</accession>
<feature type="non-terminal residue" evidence="2">
    <location>
        <position position="68"/>
    </location>
</feature>
<organism evidence="2 3">
    <name type="scientific">Trifolium medium</name>
    <dbReference type="NCBI Taxonomy" id="97028"/>
    <lineage>
        <taxon>Eukaryota</taxon>
        <taxon>Viridiplantae</taxon>
        <taxon>Streptophyta</taxon>
        <taxon>Embryophyta</taxon>
        <taxon>Tracheophyta</taxon>
        <taxon>Spermatophyta</taxon>
        <taxon>Magnoliopsida</taxon>
        <taxon>eudicotyledons</taxon>
        <taxon>Gunneridae</taxon>
        <taxon>Pentapetalae</taxon>
        <taxon>rosids</taxon>
        <taxon>fabids</taxon>
        <taxon>Fabales</taxon>
        <taxon>Fabaceae</taxon>
        <taxon>Papilionoideae</taxon>
        <taxon>50 kb inversion clade</taxon>
        <taxon>NPAAA clade</taxon>
        <taxon>Hologalegina</taxon>
        <taxon>IRL clade</taxon>
        <taxon>Trifolieae</taxon>
        <taxon>Trifolium</taxon>
    </lineage>
</organism>